<dbReference type="Proteomes" id="UP000789525">
    <property type="component" value="Unassembled WGS sequence"/>
</dbReference>
<name>A0ACA9JZQ7_9GLOM</name>
<proteinExistence type="predicted"/>
<comment type="caution">
    <text evidence="1">The sequence shown here is derived from an EMBL/GenBank/DDBJ whole genome shotgun (WGS) entry which is preliminary data.</text>
</comment>
<accession>A0ACA9JZQ7</accession>
<protein>
    <submittedName>
        <fullName evidence="1">1401_t:CDS:1</fullName>
    </submittedName>
</protein>
<keyword evidence="2" id="KW-1185">Reference proteome</keyword>
<reference evidence="1" key="1">
    <citation type="submission" date="2021-06" db="EMBL/GenBank/DDBJ databases">
        <authorList>
            <person name="Kallberg Y."/>
            <person name="Tangrot J."/>
            <person name="Rosling A."/>
        </authorList>
    </citation>
    <scope>NUCLEOTIDE SEQUENCE</scope>
    <source>
        <strain evidence="1">CL356</strain>
    </source>
</reference>
<dbReference type="EMBL" id="CAJVPT010000439">
    <property type="protein sequence ID" value="CAG8444453.1"/>
    <property type="molecule type" value="Genomic_DNA"/>
</dbReference>
<evidence type="ECO:0000313" key="2">
    <source>
        <dbReference type="Proteomes" id="UP000789525"/>
    </source>
</evidence>
<sequence length="144" mass="15848">MYSGIFEISIKGSKDSSDITKDSEEAVEMLDILQSKNDVCLVIDGTSLQFYIDHYRNEFIEIAVRLPVVVACRCSPTQKAEVTRLIMEFTKKRVCCIGDGGNDVSMIQAAHVGIGIVGKEGKQASLAADFSITQFSYVLKLLCE</sequence>
<organism evidence="1 2">
    <name type="scientific">Acaulospora colombiana</name>
    <dbReference type="NCBI Taxonomy" id="27376"/>
    <lineage>
        <taxon>Eukaryota</taxon>
        <taxon>Fungi</taxon>
        <taxon>Fungi incertae sedis</taxon>
        <taxon>Mucoromycota</taxon>
        <taxon>Glomeromycotina</taxon>
        <taxon>Glomeromycetes</taxon>
        <taxon>Diversisporales</taxon>
        <taxon>Acaulosporaceae</taxon>
        <taxon>Acaulospora</taxon>
    </lineage>
</organism>
<evidence type="ECO:0000313" key="1">
    <source>
        <dbReference type="EMBL" id="CAG8444453.1"/>
    </source>
</evidence>
<gene>
    <name evidence="1" type="ORF">ACOLOM_LOCUS424</name>
</gene>